<dbReference type="Proteomes" id="UP000494179">
    <property type="component" value="Unassembled WGS sequence"/>
</dbReference>
<dbReference type="EMBL" id="CABHNT010000033">
    <property type="protein sequence ID" value="VUX34521.1"/>
    <property type="molecule type" value="Genomic_DNA"/>
</dbReference>
<evidence type="ECO:0000313" key="4">
    <source>
        <dbReference type="Proteomes" id="UP000345266"/>
    </source>
</evidence>
<dbReference type="Proteomes" id="UP000345266">
    <property type="component" value="Unassembled WGS sequence"/>
</dbReference>
<name>A0A564VPU8_BIFLI</name>
<dbReference type="EMBL" id="CABWKI010000001">
    <property type="protein sequence ID" value="VWQ32461.1"/>
    <property type="molecule type" value="Genomic_DNA"/>
</dbReference>
<evidence type="ECO:0000313" key="6">
    <source>
        <dbReference type="Proteomes" id="UP000494270"/>
    </source>
</evidence>
<proteinExistence type="predicted"/>
<evidence type="ECO:0000313" key="1">
    <source>
        <dbReference type="EMBL" id="VUX34521.1"/>
    </source>
</evidence>
<evidence type="ECO:0000313" key="5">
    <source>
        <dbReference type="Proteomes" id="UP000494179"/>
    </source>
</evidence>
<evidence type="ECO:0000313" key="3">
    <source>
        <dbReference type="EMBL" id="VWQ32461.1"/>
    </source>
</evidence>
<accession>A0A564VPU8</accession>
<dbReference type="Proteomes" id="UP000494270">
    <property type="component" value="Unassembled WGS sequence"/>
</dbReference>
<reference evidence="5 6" key="2">
    <citation type="submission" date="2019-10" db="EMBL/GenBank/DDBJ databases">
        <authorList>
            <consortium name="Melissa Lawson"/>
            <person name="O'neill I."/>
        </authorList>
    </citation>
    <scope>NUCLEOTIDE SEQUENCE [LARGE SCALE GENOMIC DNA]</scope>
    <source>
        <strain evidence="3">LH_664</strain>
        <strain evidence="2">LH_665</strain>
    </source>
</reference>
<dbReference type="EMBL" id="CABWKE010000001">
    <property type="protein sequence ID" value="VWQ27029.1"/>
    <property type="molecule type" value="Genomic_DNA"/>
</dbReference>
<sequence>MAERGRVVSAVGNDRFTYFYEVPKNGIFLGFMKGDVTRKSSVNHEMRTLWFRILPCILTQSPCGASEGLGFDFGEYCVMLS</sequence>
<evidence type="ECO:0000313" key="2">
    <source>
        <dbReference type="EMBL" id="VWQ27029.1"/>
    </source>
</evidence>
<gene>
    <name evidence="3" type="ORF">BIFLH664_00099</name>
    <name evidence="2" type="ORF">BIFLH665_00121</name>
    <name evidence="1" type="ORF">BLJG463_01558</name>
</gene>
<organism evidence="1 4">
    <name type="scientific">Bifidobacterium longum subsp. infantis</name>
    <dbReference type="NCBI Taxonomy" id="1682"/>
    <lineage>
        <taxon>Bacteria</taxon>
        <taxon>Bacillati</taxon>
        <taxon>Actinomycetota</taxon>
        <taxon>Actinomycetes</taxon>
        <taxon>Bifidobacteriales</taxon>
        <taxon>Bifidobacteriaceae</taxon>
        <taxon>Bifidobacterium</taxon>
    </lineage>
</organism>
<reference evidence="1 4" key="1">
    <citation type="submission" date="2019-07" db="EMBL/GenBank/DDBJ databases">
        <authorList>
            <person name="Hibberd C M."/>
            <person name="Gehrig L. J."/>
            <person name="Chang H.-W."/>
            <person name="Venkatesh S."/>
        </authorList>
    </citation>
    <scope>NUCLEOTIDE SEQUENCE [LARGE SCALE GENOMIC DNA]</scope>
    <source>
        <strain evidence="1">Bifidobacterium_longum_subsp_infantis_JG_Bg463</strain>
    </source>
</reference>
<dbReference type="AlphaFoldDB" id="A0A564VPU8"/>
<protein>
    <submittedName>
        <fullName evidence="1">Uncharacterized protein</fullName>
    </submittedName>
</protein>